<dbReference type="SUPFAM" id="SSF48452">
    <property type="entry name" value="TPR-like"/>
    <property type="match status" value="1"/>
</dbReference>
<protein>
    <recommendedName>
        <fullName evidence="1">diguanylate cyclase</fullName>
        <ecNumber evidence="1">2.7.7.65</ecNumber>
    </recommendedName>
</protein>
<dbReference type="CDD" id="cd01949">
    <property type="entry name" value="GGDEF"/>
    <property type="match status" value="1"/>
</dbReference>
<name>A0ABZ0AWQ1_9BURK</name>
<dbReference type="InterPro" id="IPR011990">
    <property type="entry name" value="TPR-like_helical_dom_sf"/>
</dbReference>
<organism evidence="4 5">
    <name type="scientific">Rhodoferax mekongensis</name>
    <dbReference type="NCBI Taxonomy" id="3068341"/>
    <lineage>
        <taxon>Bacteria</taxon>
        <taxon>Pseudomonadati</taxon>
        <taxon>Pseudomonadota</taxon>
        <taxon>Betaproteobacteria</taxon>
        <taxon>Burkholderiales</taxon>
        <taxon>Comamonadaceae</taxon>
        <taxon>Rhodoferax</taxon>
    </lineage>
</organism>
<feature type="domain" description="GGDEF" evidence="3">
    <location>
        <begin position="414"/>
        <end position="542"/>
    </location>
</feature>
<keyword evidence="4" id="KW-0808">Transferase</keyword>
<sequence length="542" mass="60777">MSPADPAPLEAPHSTLLHQAQVALQRGDVDYSQALSKSALLHAQRRGDVGGQARALLYLAQGDRQMSRMRRARETAQRAVYLFQTQADATGEAEALTTLSHVLSTMGHSGEGVEAALLAIKLCEGRDPIGEALARNYLGVAYAHSQSFDKAADALLHSIRLMEAEALWPESCLPRFHLRAAEIQRCFFDRYYHGTFLTLERLQSTRDLPELATSLGGKVRALQCPYLKTRALLELSFGFESCWSGDTEDAVRRADAVCASAEKGADQPSVRLMEIWLRAEIAWARQDWLSAEAHAQRLQQLALRAENEHLRATSHLLLAQLYSAQGKDALAQTQLRLLKMQETHLHNENLHSREERVDWQLRTRAIHVASQQLEQEARRLEQLASQDALTGLYNRRHLEQRVPGILARAHDRGQTPAMVFLDVDHFKRVNDRFSHRVGDEVLKALAHILSSFVREGDIPVRLGGDEFVVVFTHVDAYSGQALVARIHKAVNEFDWGGLHDDLEVTASCGLALAEPQDTLESWLHRCDLSMYVEKDSRHQDLA</sequence>
<gene>
    <name evidence="4" type="ORF">RAN89_14330</name>
</gene>
<dbReference type="Gene3D" id="3.30.70.270">
    <property type="match status" value="1"/>
</dbReference>
<dbReference type="NCBIfam" id="TIGR00254">
    <property type="entry name" value="GGDEF"/>
    <property type="match status" value="1"/>
</dbReference>
<dbReference type="InterPro" id="IPR000160">
    <property type="entry name" value="GGDEF_dom"/>
</dbReference>
<evidence type="ECO:0000259" key="3">
    <source>
        <dbReference type="PROSITE" id="PS50887"/>
    </source>
</evidence>
<dbReference type="EMBL" id="CP132507">
    <property type="protein sequence ID" value="WNO04072.1"/>
    <property type="molecule type" value="Genomic_DNA"/>
</dbReference>
<evidence type="ECO:0000313" key="4">
    <source>
        <dbReference type="EMBL" id="WNO04072.1"/>
    </source>
</evidence>
<dbReference type="InterPro" id="IPR043128">
    <property type="entry name" value="Rev_trsase/Diguanyl_cyclase"/>
</dbReference>
<evidence type="ECO:0000256" key="2">
    <source>
        <dbReference type="ARBA" id="ARBA00034247"/>
    </source>
</evidence>
<dbReference type="InterPro" id="IPR029787">
    <property type="entry name" value="Nucleotide_cyclase"/>
</dbReference>
<keyword evidence="4" id="KW-0548">Nucleotidyltransferase</keyword>
<dbReference type="RefSeq" id="WP_313866935.1">
    <property type="nucleotide sequence ID" value="NZ_CP132507.1"/>
</dbReference>
<evidence type="ECO:0000313" key="5">
    <source>
        <dbReference type="Proteomes" id="UP001302257"/>
    </source>
</evidence>
<dbReference type="Proteomes" id="UP001302257">
    <property type="component" value="Chromosome"/>
</dbReference>
<dbReference type="PANTHER" id="PTHR45138:SF9">
    <property type="entry name" value="DIGUANYLATE CYCLASE DGCM-RELATED"/>
    <property type="match status" value="1"/>
</dbReference>
<dbReference type="PROSITE" id="PS50887">
    <property type="entry name" value="GGDEF"/>
    <property type="match status" value="1"/>
</dbReference>
<evidence type="ECO:0000256" key="1">
    <source>
        <dbReference type="ARBA" id="ARBA00012528"/>
    </source>
</evidence>
<keyword evidence="5" id="KW-1185">Reference proteome</keyword>
<dbReference type="Gene3D" id="1.25.40.10">
    <property type="entry name" value="Tetratricopeptide repeat domain"/>
    <property type="match status" value="1"/>
</dbReference>
<dbReference type="SMART" id="SM00267">
    <property type="entry name" value="GGDEF"/>
    <property type="match status" value="1"/>
</dbReference>
<dbReference type="GO" id="GO:0052621">
    <property type="term" value="F:diguanylate cyclase activity"/>
    <property type="evidence" value="ECO:0007669"/>
    <property type="project" value="UniProtKB-EC"/>
</dbReference>
<dbReference type="PANTHER" id="PTHR45138">
    <property type="entry name" value="REGULATORY COMPONENTS OF SENSORY TRANSDUCTION SYSTEM"/>
    <property type="match status" value="1"/>
</dbReference>
<accession>A0ABZ0AWQ1</accession>
<proteinExistence type="predicted"/>
<dbReference type="SUPFAM" id="SSF55073">
    <property type="entry name" value="Nucleotide cyclase"/>
    <property type="match status" value="1"/>
</dbReference>
<dbReference type="Pfam" id="PF00990">
    <property type="entry name" value="GGDEF"/>
    <property type="match status" value="1"/>
</dbReference>
<dbReference type="InterPro" id="IPR050469">
    <property type="entry name" value="Diguanylate_Cyclase"/>
</dbReference>
<dbReference type="EC" id="2.7.7.65" evidence="1"/>
<reference evidence="4 5" key="1">
    <citation type="submission" date="2023-08" db="EMBL/GenBank/DDBJ databases">
        <title>Rhodoferax potami sp. nov. and Rhodoferax mekongensis sp. nov., isolated from the Mekong River in Thailand.</title>
        <authorList>
            <person name="Kitikhun S."/>
            <person name="Charoenyingcharoen P."/>
            <person name="Siriarchawattana P."/>
            <person name="Likhitrattanapisal S."/>
            <person name="Nilsakha T."/>
            <person name="Chanpet A."/>
            <person name="Rattanawaree P."/>
            <person name="Ingsriswang S."/>
        </authorList>
    </citation>
    <scope>NUCLEOTIDE SEQUENCE [LARGE SCALE GENOMIC DNA]</scope>
    <source>
        <strain evidence="4 5">TBRC 17307</strain>
    </source>
</reference>
<comment type="catalytic activity">
    <reaction evidence="2">
        <text>2 GTP = 3',3'-c-di-GMP + 2 diphosphate</text>
        <dbReference type="Rhea" id="RHEA:24898"/>
        <dbReference type="ChEBI" id="CHEBI:33019"/>
        <dbReference type="ChEBI" id="CHEBI:37565"/>
        <dbReference type="ChEBI" id="CHEBI:58805"/>
        <dbReference type="EC" id="2.7.7.65"/>
    </reaction>
</comment>